<evidence type="ECO:0000256" key="7">
    <source>
        <dbReference type="ARBA" id="ARBA00022676"/>
    </source>
</evidence>
<feature type="binding site" evidence="13">
    <location>
        <position position="205"/>
    </location>
    <ligand>
        <name>substrate</name>
    </ligand>
</feature>
<dbReference type="InterPro" id="IPR037128">
    <property type="entry name" value="Quinolinate_PRibosylTase_N_sf"/>
</dbReference>
<evidence type="ECO:0000313" key="16">
    <source>
        <dbReference type="EMBL" id="QAT18021.1"/>
    </source>
</evidence>
<evidence type="ECO:0000256" key="13">
    <source>
        <dbReference type="PIRSR" id="PIRSR006250-1"/>
    </source>
</evidence>
<dbReference type="InterPro" id="IPR002638">
    <property type="entry name" value="Quinolinate_PRibosylTrfase_C"/>
</dbReference>
<dbReference type="AlphaFoldDB" id="A0A410P7M3"/>
<comment type="function">
    <text evidence="1">Involved in the catabolism of quinolinic acid (QA).</text>
</comment>
<dbReference type="KEGG" id="vai:BU251_04770"/>
<dbReference type="InterPro" id="IPR013785">
    <property type="entry name" value="Aldolase_TIM"/>
</dbReference>
<evidence type="ECO:0000256" key="10">
    <source>
        <dbReference type="ARBA" id="ARBA00047445"/>
    </source>
</evidence>
<protein>
    <recommendedName>
        <fullName evidence="11">Probable nicotinate-nucleotide pyrophosphorylase [carboxylating]</fullName>
        <ecNumber evidence="5">2.4.2.19</ecNumber>
    </recommendedName>
    <alternativeName>
        <fullName evidence="9">Quinolinate phosphoribosyltransferase [decarboxylating]</fullName>
    </alternativeName>
</protein>
<evidence type="ECO:0000256" key="2">
    <source>
        <dbReference type="ARBA" id="ARBA00004893"/>
    </source>
</evidence>
<dbReference type="SUPFAM" id="SSF54675">
    <property type="entry name" value="Nicotinate/Quinolinate PRTase N-terminal domain-like"/>
    <property type="match status" value="1"/>
</dbReference>
<evidence type="ECO:0000256" key="9">
    <source>
        <dbReference type="ARBA" id="ARBA00033102"/>
    </source>
</evidence>
<accession>A0A410P7M3</accession>
<feature type="binding site" evidence="13">
    <location>
        <position position="146"/>
    </location>
    <ligand>
        <name>substrate</name>
    </ligand>
</feature>
<keyword evidence="7 12" id="KW-0328">Glycosyltransferase</keyword>
<dbReference type="Pfam" id="PF01729">
    <property type="entry name" value="QRPTase_C"/>
    <property type="match status" value="1"/>
</dbReference>
<dbReference type="GO" id="GO:0034213">
    <property type="term" value="P:quinolinate catabolic process"/>
    <property type="evidence" value="ECO:0007669"/>
    <property type="project" value="TreeGrafter"/>
</dbReference>
<comment type="similarity">
    <text evidence="3 12">Belongs to the NadC/ModD family.</text>
</comment>
<feature type="domain" description="Quinolinate phosphoribosyl transferase C-terminal" evidence="14">
    <location>
        <begin position="101"/>
        <end position="271"/>
    </location>
</feature>
<dbReference type="EC" id="2.4.2.19" evidence="5"/>
<evidence type="ECO:0000256" key="5">
    <source>
        <dbReference type="ARBA" id="ARBA00011944"/>
    </source>
</evidence>
<dbReference type="UniPathway" id="UPA00253">
    <property type="reaction ID" value="UER00331"/>
</dbReference>
<dbReference type="Proteomes" id="UP000287243">
    <property type="component" value="Chromosome"/>
</dbReference>
<name>A0A410P7M3_VELA1</name>
<dbReference type="PANTHER" id="PTHR32179:SF3">
    <property type="entry name" value="NICOTINATE-NUCLEOTIDE PYROPHOSPHORYLASE [CARBOXYLATING]"/>
    <property type="match status" value="1"/>
</dbReference>
<evidence type="ECO:0000256" key="8">
    <source>
        <dbReference type="ARBA" id="ARBA00022679"/>
    </source>
</evidence>
<comment type="catalytic activity">
    <reaction evidence="10">
        <text>nicotinate beta-D-ribonucleotide + CO2 + diphosphate = quinolinate + 5-phospho-alpha-D-ribose 1-diphosphate + 2 H(+)</text>
        <dbReference type="Rhea" id="RHEA:12733"/>
        <dbReference type="ChEBI" id="CHEBI:15378"/>
        <dbReference type="ChEBI" id="CHEBI:16526"/>
        <dbReference type="ChEBI" id="CHEBI:29959"/>
        <dbReference type="ChEBI" id="CHEBI:33019"/>
        <dbReference type="ChEBI" id="CHEBI:57502"/>
        <dbReference type="ChEBI" id="CHEBI:58017"/>
        <dbReference type="EC" id="2.4.2.19"/>
    </reaction>
</comment>
<gene>
    <name evidence="16" type="ORF">BU251_04770</name>
</gene>
<dbReference type="Gene3D" id="3.20.20.70">
    <property type="entry name" value="Aldolase class I"/>
    <property type="match status" value="1"/>
</dbReference>
<evidence type="ECO:0000313" key="17">
    <source>
        <dbReference type="Proteomes" id="UP000287243"/>
    </source>
</evidence>
<evidence type="ECO:0000256" key="3">
    <source>
        <dbReference type="ARBA" id="ARBA00009400"/>
    </source>
</evidence>
<dbReference type="FunFam" id="3.90.1170.20:FF:000001">
    <property type="entry name" value="Nicotinate-nucleotide diphosphorylase (Carboxylating)"/>
    <property type="match status" value="1"/>
</dbReference>
<dbReference type="InterPro" id="IPR004393">
    <property type="entry name" value="NadC"/>
</dbReference>
<evidence type="ECO:0000256" key="1">
    <source>
        <dbReference type="ARBA" id="ARBA00003237"/>
    </source>
</evidence>
<dbReference type="PANTHER" id="PTHR32179">
    <property type="entry name" value="NICOTINATE-NUCLEOTIDE PYROPHOSPHORYLASE [CARBOXYLATING]"/>
    <property type="match status" value="1"/>
</dbReference>
<feature type="binding site" evidence="13">
    <location>
        <position position="156"/>
    </location>
    <ligand>
        <name>substrate</name>
    </ligand>
</feature>
<dbReference type="Pfam" id="PF02749">
    <property type="entry name" value="QRPTase_N"/>
    <property type="match status" value="1"/>
</dbReference>
<organism evidence="16 17">
    <name type="scientific">Velamenicoccus archaeovorus</name>
    <dbReference type="NCBI Taxonomy" id="1930593"/>
    <lineage>
        <taxon>Bacteria</taxon>
        <taxon>Pseudomonadati</taxon>
        <taxon>Candidatus Omnitrophota</taxon>
        <taxon>Candidatus Velamenicoccus</taxon>
    </lineage>
</organism>
<dbReference type="Gene3D" id="3.90.1170.20">
    <property type="entry name" value="Quinolinate phosphoribosyl transferase, N-terminal domain"/>
    <property type="match status" value="1"/>
</dbReference>
<reference evidence="16 17" key="1">
    <citation type="submission" date="2017-01" db="EMBL/GenBank/DDBJ databases">
        <title>First insights into the biology of 'candidatus Vampirococcus archaeovorus'.</title>
        <authorList>
            <person name="Kizina J."/>
            <person name="Jordan S."/>
            <person name="Stueber K."/>
            <person name="Reinhardt R."/>
            <person name="Harder J."/>
        </authorList>
    </citation>
    <scope>NUCLEOTIDE SEQUENCE [LARGE SCALE GENOMIC DNA]</scope>
    <source>
        <strain evidence="16 17">LiM</strain>
    </source>
</reference>
<dbReference type="InterPro" id="IPR036068">
    <property type="entry name" value="Nicotinate_pribotase-like_C"/>
</dbReference>
<keyword evidence="8 12" id="KW-0808">Transferase</keyword>
<keyword evidence="17" id="KW-1185">Reference proteome</keyword>
<dbReference type="EMBL" id="CP019384">
    <property type="protein sequence ID" value="QAT18021.1"/>
    <property type="molecule type" value="Genomic_DNA"/>
</dbReference>
<dbReference type="GO" id="GO:0004514">
    <property type="term" value="F:nicotinate-nucleotide diphosphorylase (carboxylating) activity"/>
    <property type="evidence" value="ECO:0007669"/>
    <property type="project" value="UniProtKB-EC"/>
</dbReference>
<evidence type="ECO:0000256" key="11">
    <source>
        <dbReference type="ARBA" id="ARBA00069173"/>
    </source>
</evidence>
<sequence length="286" mass="31758">MIKAALLEDAAYQDITTLDFIPFSARVTARIIAREKGVVCGAALAAEVFRVFDPSLSVRLLKTDGYVVRAGETLMTVTGKARSVLSCERLALNFLGYLSGIATQTRQACDAVRRAGVRILDTRKTTPLMRSLEKYAVCAGGGMNHRLNLADQYLVKDNHILILKSIGGFDIFARRRKKVLFEIEVENLSELKKAMVYRPDIVMLDNFSPLQVRRAVALLKKIFPDKEHRPLVELSGGIGPQNIRGYAIKGVDFISLGALTHSARALDVSLEIVKVRFKRRLLSREG</sequence>
<dbReference type="SUPFAM" id="SSF51690">
    <property type="entry name" value="Nicotinate/Quinolinate PRTase C-terminal domain-like"/>
    <property type="match status" value="1"/>
</dbReference>
<dbReference type="FunFam" id="3.20.20.70:FF:000030">
    <property type="entry name" value="Nicotinate-nucleotide pyrophosphorylase, carboxylating"/>
    <property type="match status" value="1"/>
</dbReference>
<feature type="binding site" evidence="13">
    <location>
        <begin position="235"/>
        <end position="237"/>
    </location>
    <ligand>
        <name>substrate</name>
    </ligand>
</feature>
<keyword evidence="6" id="KW-0662">Pyridine nucleotide biosynthesis</keyword>
<feature type="binding site" evidence="13">
    <location>
        <position position="89"/>
    </location>
    <ligand>
        <name>substrate</name>
    </ligand>
</feature>
<dbReference type="CDD" id="cd01572">
    <property type="entry name" value="QPRTase"/>
    <property type="match status" value="1"/>
</dbReference>
<dbReference type="InterPro" id="IPR027277">
    <property type="entry name" value="NadC/ModD"/>
</dbReference>
<dbReference type="InterPro" id="IPR022412">
    <property type="entry name" value="Quinolinate_PRibosylTrfase_N"/>
</dbReference>
<comment type="subunit">
    <text evidence="4">Hexamer formed by 3 homodimers.</text>
</comment>
<evidence type="ECO:0000259" key="15">
    <source>
        <dbReference type="Pfam" id="PF02749"/>
    </source>
</evidence>
<feature type="binding site" evidence="13">
    <location>
        <begin position="122"/>
        <end position="124"/>
    </location>
    <ligand>
        <name>substrate</name>
    </ligand>
</feature>
<evidence type="ECO:0000256" key="6">
    <source>
        <dbReference type="ARBA" id="ARBA00022642"/>
    </source>
</evidence>
<dbReference type="NCBIfam" id="TIGR00078">
    <property type="entry name" value="nadC"/>
    <property type="match status" value="1"/>
</dbReference>
<dbReference type="GO" id="GO:0005737">
    <property type="term" value="C:cytoplasm"/>
    <property type="evidence" value="ECO:0007669"/>
    <property type="project" value="TreeGrafter"/>
</dbReference>
<feature type="binding site" evidence="13">
    <location>
        <begin position="256"/>
        <end position="258"/>
    </location>
    <ligand>
        <name>substrate</name>
    </ligand>
</feature>
<feature type="binding site" evidence="13">
    <location>
        <position position="184"/>
    </location>
    <ligand>
        <name>substrate</name>
    </ligand>
</feature>
<evidence type="ECO:0000259" key="14">
    <source>
        <dbReference type="Pfam" id="PF01729"/>
    </source>
</evidence>
<dbReference type="PIRSF" id="PIRSF006250">
    <property type="entry name" value="NadC_ModD"/>
    <property type="match status" value="1"/>
</dbReference>
<evidence type="ECO:0000256" key="12">
    <source>
        <dbReference type="PIRNR" id="PIRNR006250"/>
    </source>
</evidence>
<feature type="domain" description="Quinolinate phosphoribosyl transferase N-terminal" evidence="15">
    <location>
        <begin position="14"/>
        <end position="99"/>
    </location>
</feature>
<comment type="pathway">
    <text evidence="2">Cofactor biosynthesis; NAD(+) biosynthesis; nicotinate D-ribonucleotide from quinolinate: step 1/1.</text>
</comment>
<proteinExistence type="inferred from homology"/>
<dbReference type="GO" id="GO:0009435">
    <property type="term" value="P:NAD+ biosynthetic process"/>
    <property type="evidence" value="ECO:0007669"/>
    <property type="project" value="UniProtKB-UniPathway"/>
</dbReference>
<evidence type="ECO:0000256" key="4">
    <source>
        <dbReference type="ARBA" id="ARBA00011218"/>
    </source>
</evidence>